<reference evidence="1 2" key="1">
    <citation type="submission" date="2016-02" db="EMBL/GenBank/DDBJ databases">
        <title>Genome sequence of Clostridium tepidiprofundi DSM 19306.</title>
        <authorList>
            <person name="Poehlein A."/>
            <person name="Daniel R."/>
        </authorList>
    </citation>
    <scope>NUCLEOTIDE SEQUENCE [LARGE SCALE GENOMIC DNA]</scope>
    <source>
        <strain evidence="1 2">DSM 19306</strain>
    </source>
</reference>
<dbReference type="STRING" id="1121338.CLTEP_22420"/>
<keyword evidence="2" id="KW-1185">Reference proteome</keyword>
<protein>
    <submittedName>
        <fullName evidence="1">Uncharacterized protein</fullName>
    </submittedName>
</protein>
<dbReference type="AlphaFoldDB" id="A0A151AXS6"/>
<evidence type="ECO:0000313" key="2">
    <source>
        <dbReference type="Proteomes" id="UP000075531"/>
    </source>
</evidence>
<dbReference type="PATRIC" id="fig|1121338.3.peg.2314"/>
<organism evidence="1 2">
    <name type="scientific">Clostridium tepidiprofundi DSM 19306</name>
    <dbReference type="NCBI Taxonomy" id="1121338"/>
    <lineage>
        <taxon>Bacteria</taxon>
        <taxon>Bacillati</taxon>
        <taxon>Bacillota</taxon>
        <taxon>Clostridia</taxon>
        <taxon>Eubacteriales</taxon>
        <taxon>Clostridiaceae</taxon>
        <taxon>Clostridium</taxon>
    </lineage>
</organism>
<accession>A0A151AXS6</accession>
<comment type="caution">
    <text evidence="1">The sequence shown here is derived from an EMBL/GenBank/DDBJ whole genome shotgun (WGS) entry which is preliminary data.</text>
</comment>
<gene>
    <name evidence="1" type="ORF">CLTEP_22420</name>
</gene>
<dbReference type="Proteomes" id="UP000075531">
    <property type="component" value="Unassembled WGS sequence"/>
</dbReference>
<proteinExistence type="predicted"/>
<sequence length="146" mass="16691">MKVFKFDKNLNEESTDDVKRIKLKNDDGFNKIIINNPSESNNICIINSLKLHTFDRIKEAQIIISSILNEPNTAIKVGSINILCVSFGISEKENILLEEIRVEKDNKIDILCDKFLIILPDGSFVLKLDRIINFAEMEIGIIEEKI</sequence>
<dbReference type="EMBL" id="LTBA01000037">
    <property type="protein sequence ID" value="KYH32446.1"/>
    <property type="molecule type" value="Genomic_DNA"/>
</dbReference>
<evidence type="ECO:0000313" key="1">
    <source>
        <dbReference type="EMBL" id="KYH32446.1"/>
    </source>
</evidence>
<name>A0A151AXS6_9CLOT</name>
<dbReference type="RefSeq" id="WP_066826687.1">
    <property type="nucleotide sequence ID" value="NZ_LTBA01000037.1"/>
</dbReference>